<evidence type="ECO:0000313" key="2">
    <source>
        <dbReference type="Proteomes" id="UP001057402"/>
    </source>
</evidence>
<gene>
    <name evidence="1" type="ORF">MLD38_006871</name>
</gene>
<evidence type="ECO:0000313" key="1">
    <source>
        <dbReference type="EMBL" id="KAI4380710.1"/>
    </source>
</evidence>
<organism evidence="1 2">
    <name type="scientific">Melastoma candidum</name>
    <dbReference type="NCBI Taxonomy" id="119954"/>
    <lineage>
        <taxon>Eukaryota</taxon>
        <taxon>Viridiplantae</taxon>
        <taxon>Streptophyta</taxon>
        <taxon>Embryophyta</taxon>
        <taxon>Tracheophyta</taxon>
        <taxon>Spermatophyta</taxon>
        <taxon>Magnoliopsida</taxon>
        <taxon>eudicotyledons</taxon>
        <taxon>Gunneridae</taxon>
        <taxon>Pentapetalae</taxon>
        <taxon>rosids</taxon>
        <taxon>malvids</taxon>
        <taxon>Myrtales</taxon>
        <taxon>Melastomataceae</taxon>
        <taxon>Melastomatoideae</taxon>
        <taxon>Melastomateae</taxon>
        <taxon>Melastoma</taxon>
    </lineage>
</organism>
<reference evidence="2" key="1">
    <citation type="journal article" date="2023" name="Front. Plant Sci.">
        <title>Chromosomal-level genome assembly of Melastoma candidum provides insights into trichome evolution.</title>
        <authorList>
            <person name="Zhong Y."/>
            <person name="Wu W."/>
            <person name="Sun C."/>
            <person name="Zou P."/>
            <person name="Liu Y."/>
            <person name="Dai S."/>
            <person name="Zhou R."/>
        </authorList>
    </citation>
    <scope>NUCLEOTIDE SEQUENCE [LARGE SCALE GENOMIC DNA]</scope>
</reference>
<name>A0ACB9RP89_9MYRT</name>
<comment type="caution">
    <text evidence="1">The sequence shown here is derived from an EMBL/GenBank/DDBJ whole genome shotgun (WGS) entry which is preliminary data.</text>
</comment>
<dbReference type="EMBL" id="CM042882">
    <property type="protein sequence ID" value="KAI4380710.1"/>
    <property type="molecule type" value="Genomic_DNA"/>
</dbReference>
<sequence>MDENGLELSLGLSFRGSSGKQKGKVGSSDLGAEEDDQGNKSVSDFRGFLGAGKNKLDSTPILQDDVVKPRENFFSDISKGNDRNDEEVDMEGSNKRKMPLDEFGHQKKHPRESKHSESLDKSRASHISINTSTDSVADNEDVAESEVGGSTSKLAPEVGNLTYGVLFSVQQMNIATGSQPVSSRDSSSLVAPGGLIYPPSVMRHPLSGDEDERPGITTMALGNAPIISAYSPVQLPVFDKDNSRVVAPHAAYASKGPPTSALNPMNAHGSSEDFQYYRTRRTEEIARVVGKQHASEEGSSNPLEEDVKAVCDNLFAEHAAIKPGMAAELKFGGSGSFPNLPWVSATGLGSNGKTISGVSYRYSTNQIKIVCACHGSHLSPEAFVQHASEEKSNLENGIAALPAVQNNNPSSSAQELMQRSAM</sequence>
<dbReference type="Proteomes" id="UP001057402">
    <property type="component" value="Chromosome 3"/>
</dbReference>
<keyword evidence="2" id="KW-1185">Reference proteome</keyword>
<proteinExistence type="predicted"/>
<accession>A0ACB9RP89</accession>
<protein>
    <submittedName>
        <fullName evidence="1">Uncharacterized protein</fullName>
    </submittedName>
</protein>